<dbReference type="AlphaFoldDB" id="A0A5A8DKG7"/>
<dbReference type="GO" id="GO:0032012">
    <property type="term" value="P:regulation of ARF protein signal transduction"/>
    <property type="evidence" value="ECO:0007669"/>
    <property type="project" value="TreeGrafter"/>
</dbReference>
<dbReference type="PROSITE" id="PS50115">
    <property type="entry name" value="ARFGAP"/>
    <property type="match status" value="1"/>
</dbReference>
<name>A0A5A8DKG7_CAFRO</name>
<evidence type="ECO:0000313" key="9">
    <source>
        <dbReference type="EMBL" id="KAA0170053.1"/>
    </source>
</evidence>
<keyword evidence="4" id="KW-0862">Zinc</keyword>
<evidence type="ECO:0000256" key="3">
    <source>
        <dbReference type="ARBA" id="ARBA00022771"/>
    </source>
</evidence>
<evidence type="ECO:0000256" key="4">
    <source>
        <dbReference type="ARBA" id="ARBA00022833"/>
    </source>
</evidence>
<dbReference type="Gene3D" id="1.10.220.150">
    <property type="entry name" value="Arf GTPase activating protein"/>
    <property type="match status" value="1"/>
</dbReference>
<feature type="region of interest" description="Disordered" evidence="6">
    <location>
        <begin position="287"/>
        <end position="511"/>
    </location>
</feature>
<proteinExistence type="predicted"/>
<dbReference type="PRINTS" id="PR00405">
    <property type="entry name" value="REVINTRACTNG"/>
</dbReference>
<feature type="compositionally biased region" description="Low complexity" evidence="6">
    <location>
        <begin position="454"/>
        <end position="484"/>
    </location>
</feature>
<dbReference type="InterPro" id="IPR001164">
    <property type="entry name" value="ArfGAP_dom"/>
</dbReference>
<feature type="compositionally biased region" description="Low complexity" evidence="6">
    <location>
        <begin position="337"/>
        <end position="351"/>
    </location>
</feature>
<dbReference type="SUPFAM" id="SSF57863">
    <property type="entry name" value="ArfGap/RecO-like zinc finger"/>
    <property type="match status" value="1"/>
</dbReference>
<dbReference type="InterPro" id="IPR037278">
    <property type="entry name" value="ARFGAP/RecO"/>
</dbReference>
<feature type="compositionally biased region" description="Acidic residues" evidence="6">
    <location>
        <begin position="433"/>
        <end position="449"/>
    </location>
</feature>
<feature type="domain" description="Arf-GAP" evidence="7">
    <location>
        <begin position="10"/>
        <end position="125"/>
    </location>
</feature>
<dbReference type="EMBL" id="VLTL01000016">
    <property type="protein sequence ID" value="KAA0170053.1"/>
    <property type="molecule type" value="Genomic_DNA"/>
</dbReference>
<comment type="caution">
    <text evidence="8">The sequence shown here is derived from an EMBL/GenBank/DDBJ whole genome shotgun (WGS) entry which is preliminary data.</text>
</comment>
<feature type="compositionally biased region" description="Acidic residues" evidence="6">
    <location>
        <begin position="485"/>
        <end position="511"/>
    </location>
</feature>
<evidence type="ECO:0000313" key="8">
    <source>
        <dbReference type="EMBL" id="KAA0164470.1"/>
    </source>
</evidence>
<gene>
    <name evidence="9" type="ORF">FNF28_01662</name>
    <name evidence="8" type="ORF">FNF31_02394</name>
</gene>
<feature type="compositionally biased region" description="Basic and acidic residues" evidence="6">
    <location>
        <begin position="294"/>
        <end position="311"/>
    </location>
</feature>
<keyword evidence="1" id="KW-0343">GTPase activation</keyword>
<dbReference type="GO" id="GO:0005096">
    <property type="term" value="F:GTPase activator activity"/>
    <property type="evidence" value="ECO:0007669"/>
    <property type="project" value="UniProtKB-KW"/>
</dbReference>
<dbReference type="GO" id="GO:0008270">
    <property type="term" value="F:zinc ion binding"/>
    <property type="evidence" value="ECO:0007669"/>
    <property type="project" value="UniProtKB-KW"/>
</dbReference>
<evidence type="ECO:0000259" key="7">
    <source>
        <dbReference type="PROSITE" id="PS50115"/>
    </source>
</evidence>
<evidence type="ECO:0000256" key="5">
    <source>
        <dbReference type="PROSITE-ProRule" id="PRU00288"/>
    </source>
</evidence>
<evidence type="ECO:0000313" key="11">
    <source>
        <dbReference type="Proteomes" id="UP000325113"/>
    </source>
</evidence>
<feature type="compositionally biased region" description="Low complexity" evidence="6">
    <location>
        <begin position="387"/>
        <end position="406"/>
    </location>
</feature>
<feature type="compositionally biased region" description="Acidic residues" evidence="6">
    <location>
        <begin position="352"/>
        <end position="368"/>
    </location>
</feature>
<dbReference type="CDD" id="cd08830">
    <property type="entry name" value="ArfGap_ArfGap1"/>
    <property type="match status" value="1"/>
</dbReference>
<protein>
    <recommendedName>
        <fullName evidence="7">Arf-GAP domain-containing protein</fullName>
    </recommendedName>
</protein>
<dbReference type="SMART" id="SM00105">
    <property type="entry name" value="ArfGap"/>
    <property type="match status" value="1"/>
</dbReference>
<feature type="region of interest" description="Disordered" evidence="6">
    <location>
        <begin position="142"/>
        <end position="184"/>
    </location>
</feature>
<sequence length="511" mass="51973">MASRAHQMQPALIQEICAMPGNGACVDCLTPKPQWASVSFGTLLCLDCAGRHRGLGVHISFVRSVQMDAWKDAQIDAMKVGGNQALQDFFRRQGIIDEPIANKYNSAAAAWYRERIRCLRQGDPAPSESTIKDFEAAAMWHPGDAAPSSAPPRRVGLGAGAPSGIGSSAPSRPTRDSRADSDDALAQTAAQAWSFLSSAVTSGAAVVSSSAAVAAERLRQARLAERLSEGVGSISDQVRSGEAARTVTSSASAFWSSATAGASSLWTTAATHGSTFVDSVAKSVTEMEGPGDALSRHSDVARDRRAREEAMRMAPPPGSKLPGIDADSPLPQSRPQAAAAAAAAEPVASDMGWDDSGWDSDVVGDDDARDAVGQPAPRSDPAPKGPAAPVASPPASASPQRAATASGSTYASKAAAPAPAVVAAQTAAADAGGFDDDAWGEFDLEDEEAGTGSGAAPDAAKPAAPTAAAAPAESAQKASQASGAGDDDDAMWADLDQDMADLGLDEDGVAP</sequence>
<dbReference type="PANTHER" id="PTHR46395">
    <property type="entry name" value="ADP-RIBOSYLATION FACTOR GTPASE-ACTIVATING PROTEIN 1"/>
    <property type="match status" value="1"/>
</dbReference>
<feature type="compositionally biased region" description="Low complexity" evidence="6">
    <location>
        <begin position="414"/>
        <end position="432"/>
    </location>
</feature>
<dbReference type="Proteomes" id="UP000324907">
    <property type="component" value="Unassembled WGS sequence"/>
</dbReference>
<dbReference type="Proteomes" id="UP000325113">
    <property type="component" value="Unassembled WGS sequence"/>
</dbReference>
<dbReference type="GO" id="GO:0030100">
    <property type="term" value="P:regulation of endocytosis"/>
    <property type="evidence" value="ECO:0007669"/>
    <property type="project" value="TreeGrafter"/>
</dbReference>
<reference evidence="10 11" key="1">
    <citation type="submission" date="2019-07" db="EMBL/GenBank/DDBJ databases">
        <title>Genomes of Cafeteria roenbergensis.</title>
        <authorList>
            <person name="Fischer M.G."/>
            <person name="Hackl T."/>
            <person name="Roman M."/>
        </authorList>
    </citation>
    <scope>NUCLEOTIDE SEQUENCE [LARGE SCALE GENOMIC DNA]</scope>
    <source>
        <strain evidence="8 11">Cflag</strain>
        <strain evidence="9 10">RCC970-E3</strain>
    </source>
</reference>
<evidence type="ECO:0000256" key="2">
    <source>
        <dbReference type="ARBA" id="ARBA00022723"/>
    </source>
</evidence>
<dbReference type="EMBL" id="VLTM01000017">
    <property type="protein sequence ID" value="KAA0164470.1"/>
    <property type="molecule type" value="Genomic_DNA"/>
</dbReference>
<evidence type="ECO:0000256" key="6">
    <source>
        <dbReference type="SAM" id="MobiDB-lite"/>
    </source>
</evidence>
<dbReference type="InterPro" id="IPR038508">
    <property type="entry name" value="ArfGAP_dom_sf"/>
</dbReference>
<accession>A0A5A8DKG7</accession>
<dbReference type="PANTHER" id="PTHR46395:SF1">
    <property type="entry name" value="ADP-RIBOSYLATION FACTOR GTPASE-ACTIVATING PROTEIN 1"/>
    <property type="match status" value="1"/>
</dbReference>
<keyword evidence="2" id="KW-0479">Metal-binding</keyword>
<evidence type="ECO:0000256" key="1">
    <source>
        <dbReference type="ARBA" id="ARBA00022468"/>
    </source>
</evidence>
<organism evidence="8 11">
    <name type="scientific">Cafeteria roenbergensis</name>
    <name type="common">Marine flagellate</name>
    <dbReference type="NCBI Taxonomy" id="33653"/>
    <lineage>
        <taxon>Eukaryota</taxon>
        <taxon>Sar</taxon>
        <taxon>Stramenopiles</taxon>
        <taxon>Bigyra</taxon>
        <taxon>Opalozoa</taxon>
        <taxon>Bicosoecida</taxon>
        <taxon>Cafeteriaceae</taxon>
        <taxon>Cafeteria</taxon>
    </lineage>
</organism>
<evidence type="ECO:0000313" key="10">
    <source>
        <dbReference type="Proteomes" id="UP000324907"/>
    </source>
</evidence>
<keyword evidence="3 5" id="KW-0863">Zinc-finger</keyword>
<dbReference type="Pfam" id="PF01412">
    <property type="entry name" value="ArfGap"/>
    <property type="match status" value="1"/>
</dbReference>
<dbReference type="GO" id="GO:0000139">
    <property type="term" value="C:Golgi membrane"/>
    <property type="evidence" value="ECO:0007669"/>
    <property type="project" value="TreeGrafter"/>
</dbReference>